<proteinExistence type="predicted"/>
<evidence type="ECO:0000313" key="1">
    <source>
        <dbReference type="EMBL" id="KAK9717982.1"/>
    </source>
</evidence>
<name>A0ABR2W2N0_9FUNG</name>
<comment type="caution">
    <text evidence="1">The sequence shown here is derived from an EMBL/GenBank/DDBJ whole genome shotgun (WGS) entry which is preliminary data.</text>
</comment>
<protein>
    <submittedName>
        <fullName evidence="1">Uncharacterized protein</fullName>
    </submittedName>
</protein>
<organism evidence="1 2">
    <name type="scientific">Basidiobolus ranarum</name>
    <dbReference type="NCBI Taxonomy" id="34480"/>
    <lineage>
        <taxon>Eukaryota</taxon>
        <taxon>Fungi</taxon>
        <taxon>Fungi incertae sedis</taxon>
        <taxon>Zoopagomycota</taxon>
        <taxon>Entomophthoromycotina</taxon>
        <taxon>Basidiobolomycetes</taxon>
        <taxon>Basidiobolales</taxon>
        <taxon>Basidiobolaceae</taxon>
        <taxon>Basidiobolus</taxon>
    </lineage>
</organism>
<dbReference type="Proteomes" id="UP001479436">
    <property type="component" value="Unassembled WGS sequence"/>
</dbReference>
<evidence type="ECO:0000313" key="2">
    <source>
        <dbReference type="Proteomes" id="UP001479436"/>
    </source>
</evidence>
<dbReference type="EMBL" id="JASJQH010007115">
    <property type="protein sequence ID" value="KAK9717982.1"/>
    <property type="molecule type" value="Genomic_DNA"/>
</dbReference>
<reference evidence="1 2" key="1">
    <citation type="submission" date="2023-04" db="EMBL/GenBank/DDBJ databases">
        <title>Genome of Basidiobolus ranarum AG-B5.</title>
        <authorList>
            <person name="Stajich J.E."/>
            <person name="Carter-House D."/>
            <person name="Gryganskyi A."/>
        </authorList>
    </citation>
    <scope>NUCLEOTIDE SEQUENCE [LARGE SCALE GENOMIC DNA]</scope>
    <source>
        <strain evidence="1 2">AG-B5</strain>
    </source>
</reference>
<accession>A0ABR2W2N0</accession>
<keyword evidence="2" id="KW-1185">Reference proteome</keyword>
<gene>
    <name evidence="1" type="ORF">K7432_005815</name>
</gene>
<sequence length="219" mass="25207">MLNSKLVNHISSLNKEQLELLVLKACSRHSDISKIASFVQENDVERNPQISSDFERLIYWYECLGGRGRELNVEQRFYLLTSLTLSITRFAKQFDLTSTDPRHYLIWIWESPVQSYQIKRCRFSNMIGEKWKSLLQNHARLLASDLGYSASDWKRLFSLVVEWEDKLISVGVTLGSTKEILRCIEQQVIELRGAIYNKTSDDSASISTITSDSFSGISI</sequence>